<protein>
    <submittedName>
        <fullName evidence="6">Glycosyltransferase</fullName>
    </submittedName>
</protein>
<evidence type="ECO:0000256" key="1">
    <source>
        <dbReference type="ARBA" id="ARBA00006739"/>
    </source>
</evidence>
<dbReference type="InterPro" id="IPR050834">
    <property type="entry name" value="Glycosyltransf_2"/>
</dbReference>
<comment type="caution">
    <text evidence="6">The sequence shown here is derived from an EMBL/GenBank/DDBJ whole genome shotgun (WGS) entry which is preliminary data.</text>
</comment>
<reference evidence="7" key="1">
    <citation type="journal article" date="2019" name="Int. J. Syst. Evol. Microbiol.">
        <title>The Global Catalogue of Microorganisms (GCM) 10K type strain sequencing project: providing services to taxonomists for standard genome sequencing and annotation.</title>
        <authorList>
            <consortium name="The Broad Institute Genomics Platform"/>
            <consortium name="The Broad Institute Genome Sequencing Center for Infectious Disease"/>
            <person name="Wu L."/>
            <person name="Ma J."/>
        </authorList>
    </citation>
    <scope>NUCLEOTIDE SEQUENCE [LARGE SCALE GENOMIC DNA]</scope>
    <source>
        <strain evidence="7">JCM 17939</strain>
    </source>
</reference>
<dbReference type="EMBL" id="BAABHK010000015">
    <property type="protein sequence ID" value="GAA4635337.1"/>
    <property type="molecule type" value="Genomic_DNA"/>
</dbReference>
<comment type="similarity">
    <text evidence="1">Belongs to the glycosyltransferase 2 family.</text>
</comment>
<dbReference type="Pfam" id="PF00535">
    <property type="entry name" value="Glycos_transf_2"/>
    <property type="match status" value="1"/>
</dbReference>
<keyword evidence="3" id="KW-0808">Transferase</keyword>
<evidence type="ECO:0000256" key="3">
    <source>
        <dbReference type="ARBA" id="ARBA00022679"/>
    </source>
</evidence>
<dbReference type="RefSeq" id="WP_345438287.1">
    <property type="nucleotide sequence ID" value="NZ_BAABHK010000015.1"/>
</dbReference>
<dbReference type="InterPro" id="IPR001173">
    <property type="entry name" value="Glyco_trans_2-like"/>
</dbReference>
<dbReference type="Gene3D" id="3.90.550.10">
    <property type="entry name" value="Spore Coat Polysaccharide Biosynthesis Protein SpsA, Chain A"/>
    <property type="match status" value="1"/>
</dbReference>
<dbReference type="SUPFAM" id="SSF53448">
    <property type="entry name" value="Nucleotide-diphospho-sugar transferases"/>
    <property type="match status" value="1"/>
</dbReference>
<organism evidence="6 7">
    <name type="scientific">Actinoallomurus vinaceus</name>
    <dbReference type="NCBI Taxonomy" id="1080074"/>
    <lineage>
        <taxon>Bacteria</taxon>
        <taxon>Bacillati</taxon>
        <taxon>Actinomycetota</taxon>
        <taxon>Actinomycetes</taxon>
        <taxon>Streptosporangiales</taxon>
        <taxon>Thermomonosporaceae</taxon>
        <taxon>Actinoallomurus</taxon>
    </lineage>
</organism>
<evidence type="ECO:0000256" key="4">
    <source>
        <dbReference type="SAM" id="MobiDB-lite"/>
    </source>
</evidence>
<keyword evidence="7" id="KW-1185">Reference proteome</keyword>
<dbReference type="PANTHER" id="PTHR43685:SF5">
    <property type="entry name" value="GLYCOSYLTRANSFERASE EPSE-RELATED"/>
    <property type="match status" value="1"/>
</dbReference>
<evidence type="ECO:0000313" key="7">
    <source>
        <dbReference type="Proteomes" id="UP001501442"/>
    </source>
</evidence>
<dbReference type="InterPro" id="IPR029044">
    <property type="entry name" value="Nucleotide-diphossugar_trans"/>
</dbReference>
<feature type="domain" description="Glycosyltransferase 2-like" evidence="5">
    <location>
        <begin position="17"/>
        <end position="161"/>
    </location>
</feature>
<dbReference type="Proteomes" id="UP001501442">
    <property type="component" value="Unassembled WGS sequence"/>
</dbReference>
<accession>A0ABP8UMJ8</accession>
<evidence type="ECO:0000259" key="5">
    <source>
        <dbReference type="Pfam" id="PF00535"/>
    </source>
</evidence>
<dbReference type="PANTHER" id="PTHR43685">
    <property type="entry name" value="GLYCOSYLTRANSFERASE"/>
    <property type="match status" value="1"/>
</dbReference>
<keyword evidence="2" id="KW-0328">Glycosyltransferase</keyword>
<gene>
    <name evidence="6" type="ORF">GCM10023196_080410</name>
</gene>
<evidence type="ECO:0000256" key="2">
    <source>
        <dbReference type="ARBA" id="ARBA00022676"/>
    </source>
</evidence>
<evidence type="ECO:0000313" key="6">
    <source>
        <dbReference type="EMBL" id="GAA4635337.1"/>
    </source>
</evidence>
<feature type="region of interest" description="Disordered" evidence="4">
    <location>
        <begin position="281"/>
        <end position="300"/>
    </location>
</feature>
<sequence>MAEPFALLLTVYGGDRADHVREAFRSAVDAQTRRPDQVILVQDGPVSAELAGCLAELTKESPVPVTFLPLEHNGGLGLALDAGLAASRYDVVARMDADDIAMPRRFAVQLPVIERGADLVGAGMLEFGAGREDIVGSRTPVSDPGHIARYARLHDPFNHPTIVYRRTAVLAAGGYGDMPLMEDYWLFARMIASGAEVVNLPEPLVYYRVGEGAYERRGGLVLLRAELRLQRELLRSGFTTPAQYLRNVSVRGGYRLTPAWIRRPLYRRFVAPRGERRARIPSVESPVENPTSSVEETRER</sequence>
<name>A0ABP8UMJ8_9ACTN</name>
<proteinExistence type="inferred from homology"/>